<dbReference type="EMBL" id="KB206474">
    <property type="protein sequence ID" value="ELP91393.1"/>
    <property type="molecule type" value="Genomic_DNA"/>
</dbReference>
<name>A0A0A1UCL3_ENTIV</name>
<dbReference type="InterPro" id="IPR000219">
    <property type="entry name" value="DH_dom"/>
</dbReference>
<evidence type="ECO:0000256" key="1">
    <source>
        <dbReference type="SAM" id="Coils"/>
    </source>
</evidence>
<feature type="coiled-coil region" evidence="1">
    <location>
        <begin position="150"/>
        <end position="180"/>
    </location>
</feature>
<sequence>NINWSGMKEFSEEFKNRFEPILIVTQKLVAEMDRAYSDPVIDEEERSCVAMGSIIEKYVESLRVYLSYILNCPYFVSRFPVFSSSKTLTDSLIISISIYINKQKKANTGNVVTQLLPISTYLIAPLSHFSVYPELMRDLAMNISEKHFDYEAIKDSLEKIENTEEELDNQKTLVQRRESAVYLQSLFIKKLTFDEKEGQNEEVVFFGMLRNVDVEKAKTHEEPKVCFLFKNIFVVCKVKNYQGKVLDKKGMNAKFYQEFYGFDTTVLTGFGLEEVDRAFVTENLTVALIGEIENIKNGFMVGLGTRVFNFSAPSPLQQRQWCDVFIKNAKI</sequence>
<dbReference type="VEuPathDB" id="AmoebaDB:EIN_154700"/>
<dbReference type="AlphaFoldDB" id="A0A0A1UCL3"/>
<dbReference type="Pfam" id="PF00621">
    <property type="entry name" value="RhoGEF"/>
    <property type="match status" value="1"/>
</dbReference>
<gene>
    <name evidence="3" type="ORF">EIN_154700</name>
</gene>
<evidence type="ECO:0000259" key="2">
    <source>
        <dbReference type="PROSITE" id="PS50010"/>
    </source>
</evidence>
<reference evidence="3 4" key="1">
    <citation type="submission" date="2012-10" db="EMBL/GenBank/DDBJ databases">
        <authorList>
            <person name="Zafar N."/>
            <person name="Inman J."/>
            <person name="Hall N."/>
            <person name="Lorenzi H."/>
            <person name="Caler E."/>
        </authorList>
    </citation>
    <scope>NUCLEOTIDE SEQUENCE [LARGE SCALE GENOMIC DNA]</scope>
    <source>
        <strain evidence="3 4">IP1</strain>
    </source>
</reference>
<dbReference type="InterPro" id="IPR035899">
    <property type="entry name" value="DBL_dom_sf"/>
</dbReference>
<evidence type="ECO:0000313" key="3">
    <source>
        <dbReference type="EMBL" id="ELP91393.1"/>
    </source>
</evidence>
<dbReference type="OrthoDB" id="29333at2759"/>
<feature type="non-terminal residue" evidence="3">
    <location>
        <position position="1"/>
    </location>
</feature>
<feature type="domain" description="DH" evidence="2">
    <location>
        <begin position="1"/>
        <end position="170"/>
    </location>
</feature>
<dbReference type="GeneID" id="14890284"/>
<dbReference type="SUPFAM" id="SSF50729">
    <property type="entry name" value="PH domain-like"/>
    <property type="match status" value="1"/>
</dbReference>
<proteinExistence type="predicted"/>
<accession>A0A0A1UCL3</accession>
<keyword evidence="1" id="KW-0175">Coiled coil</keyword>
<dbReference type="RefSeq" id="XP_004258164.1">
    <property type="nucleotide sequence ID" value="XM_004258116.1"/>
</dbReference>
<dbReference type="KEGG" id="eiv:EIN_154700"/>
<dbReference type="PROSITE" id="PS50010">
    <property type="entry name" value="DH_2"/>
    <property type="match status" value="1"/>
</dbReference>
<dbReference type="SUPFAM" id="SSF48065">
    <property type="entry name" value="DBL homology domain (DH-domain)"/>
    <property type="match status" value="1"/>
</dbReference>
<protein>
    <recommendedName>
        <fullName evidence="2">DH domain-containing protein</fullName>
    </recommendedName>
</protein>
<dbReference type="Gene3D" id="1.20.900.10">
    <property type="entry name" value="Dbl homology (DH) domain"/>
    <property type="match status" value="1"/>
</dbReference>
<evidence type="ECO:0000313" key="4">
    <source>
        <dbReference type="Proteomes" id="UP000014680"/>
    </source>
</evidence>
<dbReference type="Proteomes" id="UP000014680">
    <property type="component" value="Unassembled WGS sequence"/>
</dbReference>
<organism evidence="3 4">
    <name type="scientific">Entamoeba invadens IP1</name>
    <dbReference type="NCBI Taxonomy" id="370355"/>
    <lineage>
        <taxon>Eukaryota</taxon>
        <taxon>Amoebozoa</taxon>
        <taxon>Evosea</taxon>
        <taxon>Archamoebae</taxon>
        <taxon>Mastigamoebida</taxon>
        <taxon>Entamoebidae</taxon>
        <taxon>Entamoeba</taxon>
    </lineage>
</organism>
<dbReference type="GO" id="GO:0005085">
    <property type="term" value="F:guanyl-nucleotide exchange factor activity"/>
    <property type="evidence" value="ECO:0007669"/>
    <property type="project" value="InterPro"/>
</dbReference>
<keyword evidence="4" id="KW-1185">Reference proteome</keyword>